<dbReference type="RefSeq" id="WP_146929508.1">
    <property type="nucleotide sequence ID" value="NZ_CBCSHZ010000001.1"/>
</dbReference>
<reference evidence="1 2" key="1">
    <citation type="submission" date="2019-08" db="EMBL/GenBank/DDBJ databases">
        <title>Genome sequence of Gillisia hiemivivida IC154 (type strain).</title>
        <authorList>
            <person name="Bowman J.P."/>
        </authorList>
    </citation>
    <scope>NUCLEOTIDE SEQUENCE [LARGE SCALE GENOMIC DNA]</scope>
    <source>
        <strain evidence="1 2">IC154</strain>
    </source>
</reference>
<evidence type="ECO:0000313" key="2">
    <source>
        <dbReference type="Proteomes" id="UP000321367"/>
    </source>
</evidence>
<name>A0A5C6ZWF2_9FLAO</name>
<keyword evidence="2" id="KW-1185">Reference proteome</keyword>
<accession>A0A5C6ZWF2</accession>
<dbReference type="EMBL" id="VORY01000002">
    <property type="protein sequence ID" value="TXD95185.1"/>
    <property type="molecule type" value="Genomic_DNA"/>
</dbReference>
<dbReference type="Proteomes" id="UP000321367">
    <property type="component" value="Unassembled WGS sequence"/>
</dbReference>
<dbReference type="AlphaFoldDB" id="A0A5C6ZWF2"/>
<gene>
    <name evidence="1" type="ORF">ES724_03260</name>
</gene>
<sequence length="100" mass="11480">MTIGIWIIGEGGISCSEWSNRHAQISNDVINAESVWNNDIVWDYVEHIAMKDWGNKENTRDLISALAIKRKLLGLKQQPEIDKKTWLRVLEILIHKNDAA</sequence>
<evidence type="ECO:0000313" key="1">
    <source>
        <dbReference type="EMBL" id="TXD95185.1"/>
    </source>
</evidence>
<organism evidence="1 2">
    <name type="scientific">Gillisia hiemivivida</name>
    <dbReference type="NCBI Taxonomy" id="291190"/>
    <lineage>
        <taxon>Bacteria</taxon>
        <taxon>Pseudomonadati</taxon>
        <taxon>Bacteroidota</taxon>
        <taxon>Flavobacteriia</taxon>
        <taxon>Flavobacteriales</taxon>
        <taxon>Flavobacteriaceae</taxon>
        <taxon>Gillisia</taxon>
    </lineage>
</organism>
<comment type="caution">
    <text evidence="1">The sequence shown here is derived from an EMBL/GenBank/DDBJ whole genome shotgun (WGS) entry which is preliminary data.</text>
</comment>
<protein>
    <submittedName>
        <fullName evidence="1">Uncharacterized protein</fullName>
    </submittedName>
</protein>
<proteinExistence type="predicted"/>